<dbReference type="GO" id="GO:0043495">
    <property type="term" value="F:protein-membrane adaptor activity"/>
    <property type="evidence" value="ECO:0007669"/>
    <property type="project" value="TreeGrafter"/>
</dbReference>
<dbReference type="InterPro" id="IPR029012">
    <property type="entry name" value="Helix_hairpin_bin_sf"/>
</dbReference>
<dbReference type="GO" id="GO:0043529">
    <property type="term" value="C:GET complex"/>
    <property type="evidence" value="ECO:0007669"/>
    <property type="project" value="TreeGrafter"/>
</dbReference>
<protein>
    <submittedName>
        <fullName evidence="8">GET complex subunit get1</fullName>
    </submittedName>
</protein>
<keyword evidence="4" id="KW-0256">Endoplasmic reticulum</keyword>
<sequence length="207" mass="22923">MHLCSLVVCIFVLELVSGVLDYVGFGTVASVLWDTYCRAVGNQKALERMTLKDSIVILRRDLRAVSSVDEFAKWAKMRRKLDALTARFESVSSELAIERTAFELYANLVLRAAVYGLRAVINVYNYRTPVFYVPANWFYPVLWFLSLPAAPMGSVSVTVWSFACNRVCKRSAVIFGRVLKPVAIAPAEAATFAAASPAAMQPLSARN</sequence>
<evidence type="ECO:0000256" key="3">
    <source>
        <dbReference type="ARBA" id="ARBA00022692"/>
    </source>
</evidence>
<keyword evidence="3" id="KW-0812">Transmembrane</keyword>
<proteinExistence type="inferred from homology"/>
<evidence type="ECO:0000256" key="2">
    <source>
        <dbReference type="ARBA" id="ARBA00010799"/>
    </source>
</evidence>
<feature type="signal peptide" evidence="7">
    <location>
        <begin position="1"/>
        <end position="18"/>
    </location>
</feature>
<organism evidence="8 9">
    <name type="scientific">Coemansia thaxteri</name>
    <dbReference type="NCBI Taxonomy" id="2663907"/>
    <lineage>
        <taxon>Eukaryota</taxon>
        <taxon>Fungi</taxon>
        <taxon>Fungi incertae sedis</taxon>
        <taxon>Zoopagomycota</taxon>
        <taxon>Kickxellomycotina</taxon>
        <taxon>Kickxellomycetes</taxon>
        <taxon>Kickxellales</taxon>
        <taxon>Kickxellaceae</taxon>
        <taxon>Coemansia</taxon>
    </lineage>
</organism>
<evidence type="ECO:0000256" key="6">
    <source>
        <dbReference type="ARBA" id="ARBA00023136"/>
    </source>
</evidence>
<gene>
    <name evidence="8" type="primary">GET1</name>
    <name evidence="8" type="ORF">H4R26_002902</name>
</gene>
<keyword evidence="9" id="KW-1185">Reference proteome</keyword>
<feature type="chain" id="PRO_5040851372" evidence="7">
    <location>
        <begin position="19"/>
        <end position="207"/>
    </location>
</feature>
<name>A0A9W8BJ56_9FUNG</name>
<evidence type="ECO:0000256" key="7">
    <source>
        <dbReference type="SAM" id="SignalP"/>
    </source>
</evidence>
<dbReference type="GO" id="GO:0071816">
    <property type="term" value="P:tail-anchored membrane protein insertion into ER membrane"/>
    <property type="evidence" value="ECO:0007669"/>
    <property type="project" value="InterPro"/>
</dbReference>
<accession>A0A9W8BJ56</accession>
<dbReference type="Gene3D" id="1.10.287.660">
    <property type="entry name" value="Helix hairpin bin"/>
    <property type="match status" value="1"/>
</dbReference>
<dbReference type="Proteomes" id="UP001150907">
    <property type="component" value="Unassembled WGS sequence"/>
</dbReference>
<dbReference type="PANTHER" id="PTHR42650">
    <property type="entry name" value="TAIL-ANCHORED PROTEIN INSERTION RECEPTOR WRB"/>
    <property type="match status" value="1"/>
</dbReference>
<dbReference type="PANTHER" id="PTHR42650:SF1">
    <property type="entry name" value="GUIDED ENTRY OF TAIL-ANCHORED PROTEINS FACTOR 1"/>
    <property type="match status" value="1"/>
</dbReference>
<keyword evidence="5" id="KW-1133">Transmembrane helix</keyword>
<keyword evidence="7" id="KW-0732">Signal</keyword>
<dbReference type="GO" id="GO:0005789">
    <property type="term" value="C:endoplasmic reticulum membrane"/>
    <property type="evidence" value="ECO:0007669"/>
    <property type="project" value="UniProtKB-SubCell"/>
</dbReference>
<comment type="similarity">
    <text evidence="2">Belongs to the WRB/GET1 family.</text>
</comment>
<dbReference type="AlphaFoldDB" id="A0A9W8BJ56"/>
<evidence type="ECO:0000256" key="1">
    <source>
        <dbReference type="ARBA" id="ARBA00004477"/>
    </source>
</evidence>
<dbReference type="EMBL" id="JANBQF010000199">
    <property type="protein sequence ID" value="KAJ2003747.1"/>
    <property type="molecule type" value="Genomic_DNA"/>
</dbReference>
<reference evidence="8" key="1">
    <citation type="submission" date="2022-07" db="EMBL/GenBank/DDBJ databases">
        <title>Phylogenomic reconstructions and comparative analyses of Kickxellomycotina fungi.</title>
        <authorList>
            <person name="Reynolds N.K."/>
            <person name="Stajich J.E."/>
            <person name="Barry K."/>
            <person name="Grigoriev I.V."/>
            <person name="Crous P."/>
            <person name="Smith M.E."/>
        </authorList>
    </citation>
    <scope>NUCLEOTIDE SEQUENCE</scope>
    <source>
        <strain evidence="8">IMI 214461</strain>
    </source>
</reference>
<evidence type="ECO:0000256" key="4">
    <source>
        <dbReference type="ARBA" id="ARBA00022824"/>
    </source>
</evidence>
<evidence type="ECO:0000313" key="9">
    <source>
        <dbReference type="Proteomes" id="UP001150907"/>
    </source>
</evidence>
<comment type="subcellular location">
    <subcellularLocation>
        <location evidence="1">Endoplasmic reticulum membrane</location>
        <topology evidence="1">Multi-pass membrane protein</topology>
    </subcellularLocation>
</comment>
<keyword evidence="6" id="KW-0472">Membrane</keyword>
<dbReference type="OrthoDB" id="69461at2759"/>
<evidence type="ECO:0000313" key="8">
    <source>
        <dbReference type="EMBL" id="KAJ2003747.1"/>
    </source>
</evidence>
<dbReference type="InterPro" id="IPR028945">
    <property type="entry name" value="Get1"/>
</dbReference>
<comment type="caution">
    <text evidence="8">The sequence shown here is derived from an EMBL/GenBank/DDBJ whole genome shotgun (WGS) entry which is preliminary data.</text>
</comment>
<evidence type="ECO:0000256" key="5">
    <source>
        <dbReference type="ARBA" id="ARBA00022989"/>
    </source>
</evidence>
<dbReference type="Pfam" id="PF04420">
    <property type="entry name" value="CHD5"/>
    <property type="match status" value="1"/>
</dbReference>